<gene>
    <name evidence="6" type="ORF">EZS27_007199</name>
</gene>
<accession>A0A5J4SIX6</accession>
<comment type="subcellular location">
    <subcellularLocation>
        <location evidence="1">Cell outer membrane</location>
    </subcellularLocation>
</comment>
<evidence type="ECO:0000256" key="3">
    <source>
        <dbReference type="ARBA" id="ARBA00022692"/>
    </source>
</evidence>
<evidence type="ECO:0000256" key="4">
    <source>
        <dbReference type="ARBA" id="ARBA00023136"/>
    </source>
</evidence>
<evidence type="ECO:0000313" key="6">
    <source>
        <dbReference type="EMBL" id="KAA6345223.1"/>
    </source>
</evidence>
<dbReference type="PANTHER" id="PTHR30026">
    <property type="entry name" value="OUTER MEMBRANE PROTEIN TOLC"/>
    <property type="match status" value="1"/>
</dbReference>
<keyword evidence="4" id="KW-0472">Membrane</keyword>
<organism evidence="6">
    <name type="scientific">termite gut metagenome</name>
    <dbReference type="NCBI Taxonomy" id="433724"/>
    <lineage>
        <taxon>unclassified sequences</taxon>
        <taxon>metagenomes</taxon>
        <taxon>organismal metagenomes</taxon>
    </lineage>
</organism>
<dbReference type="AlphaFoldDB" id="A0A5J4SIX6"/>
<proteinExistence type="predicted"/>
<reference evidence="6" key="1">
    <citation type="submission" date="2019-03" db="EMBL/GenBank/DDBJ databases">
        <title>Single cell metagenomics reveals metabolic interactions within the superorganism composed of flagellate Streblomastix strix and complex community of Bacteroidetes bacteria on its surface.</title>
        <authorList>
            <person name="Treitli S.C."/>
            <person name="Kolisko M."/>
            <person name="Husnik F."/>
            <person name="Keeling P."/>
            <person name="Hampl V."/>
        </authorList>
    </citation>
    <scope>NUCLEOTIDE SEQUENCE</scope>
    <source>
        <strain evidence="6">STM</strain>
    </source>
</reference>
<dbReference type="SUPFAM" id="SSF56954">
    <property type="entry name" value="Outer membrane efflux proteins (OEP)"/>
    <property type="match status" value="1"/>
</dbReference>
<dbReference type="PANTHER" id="PTHR30026:SF20">
    <property type="entry name" value="OUTER MEMBRANE PROTEIN TOLC"/>
    <property type="match status" value="1"/>
</dbReference>
<keyword evidence="5" id="KW-0998">Cell outer membrane</keyword>
<evidence type="ECO:0000256" key="1">
    <source>
        <dbReference type="ARBA" id="ARBA00004442"/>
    </source>
</evidence>
<dbReference type="GO" id="GO:0015562">
    <property type="term" value="F:efflux transmembrane transporter activity"/>
    <property type="evidence" value="ECO:0007669"/>
    <property type="project" value="InterPro"/>
</dbReference>
<comment type="caution">
    <text evidence="6">The sequence shown here is derived from an EMBL/GenBank/DDBJ whole genome shotgun (WGS) entry which is preliminary data.</text>
</comment>
<keyword evidence="2" id="KW-1134">Transmembrane beta strand</keyword>
<evidence type="ECO:0000256" key="2">
    <source>
        <dbReference type="ARBA" id="ARBA00022452"/>
    </source>
</evidence>
<dbReference type="GO" id="GO:1990281">
    <property type="term" value="C:efflux pump complex"/>
    <property type="evidence" value="ECO:0007669"/>
    <property type="project" value="TreeGrafter"/>
</dbReference>
<sequence>MHNIKKIIYCGIAFLLCSSHGLFAQDNMGKVLGEIEANNTTLVALKQQIEVQKTGSRTGIYLPNPEVEFNYLWGSPSDLGDRKDLNIMQSFDFPTAYYYKRQIADGKASQADLQYAAQRKSILLQARGICINLVYRNALKSELDSRLAHAQSIARAYQAKYDKGEANILEQNKAQLNLLNAQKEVENNDIEHTALLAELARMNGGKAISLTDAAYQTYPLASDFDQWYATAEINNPALQHLSQEVEISHRQEQLNKAMSLPKFSAGYRSERVLGTTFQGIGAGISIPLWENKNTVKHAKAQTLALQNTQTDAKMQFYNSLKTQYTRAQGLQRMAADYRRVLQTVNSSDLLQKALDKGQISFIEYVMEQALYYDAVNRVLEVERDQQHAVAELRQWEN</sequence>
<dbReference type="Gene3D" id="1.20.1600.10">
    <property type="entry name" value="Outer membrane efflux proteins (OEP)"/>
    <property type="match status" value="1"/>
</dbReference>
<evidence type="ECO:0008006" key="7">
    <source>
        <dbReference type="Google" id="ProtNLM"/>
    </source>
</evidence>
<dbReference type="EMBL" id="SNRY01000180">
    <property type="protein sequence ID" value="KAA6345223.1"/>
    <property type="molecule type" value="Genomic_DNA"/>
</dbReference>
<dbReference type="InterPro" id="IPR051906">
    <property type="entry name" value="TolC-like"/>
</dbReference>
<dbReference type="GO" id="GO:0009279">
    <property type="term" value="C:cell outer membrane"/>
    <property type="evidence" value="ECO:0007669"/>
    <property type="project" value="UniProtKB-SubCell"/>
</dbReference>
<name>A0A5J4SIX6_9ZZZZ</name>
<keyword evidence="3" id="KW-0812">Transmembrane</keyword>
<protein>
    <recommendedName>
        <fullName evidence="7">Cobalt-zinc-cadmium resistance protein CzcC</fullName>
    </recommendedName>
</protein>
<evidence type="ECO:0000256" key="5">
    <source>
        <dbReference type="ARBA" id="ARBA00023237"/>
    </source>
</evidence>
<dbReference type="GO" id="GO:0015288">
    <property type="term" value="F:porin activity"/>
    <property type="evidence" value="ECO:0007669"/>
    <property type="project" value="TreeGrafter"/>
</dbReference>